<dbReference type="EMBL" id="JARPOI010000016">
    <property type="protein sequence ID" value="KAJ9148044.1"/>
    <property type="molecule type" value="Genomic_DNA"/>
</dbReference>
<proteinExistence type="predicted"/>
<dbReference type="PANTHER" id="PTHR33978">
    <property type="entry name" value="SERINE/THREONINE-KINASE"/>
    <property type="match status" value="1"/>
</dbReference>
<dbReference type="PANTHER" id="PTHR33978:SF18">
    <property type="entry name" value="OS01G0656300 PROTEIN"/>
    <property type="match status" value="1"/>
</dbReference>
<protein>
    <submittedName>
        <fullName evidence="1">Uncharacterized protein</fullName>
    </submittedName>
</protein>
<evidence type="ECO:0000313" key="2">
    <source>
        <dbReference type="Proteomes" id="UP001174677"/>
    </source>
</evidence>
<comment type="caution">
    <text evidence="1">The sequence shown here is derived from an EMBL/GenBank/DDBJ whole genome shotgun (WGS) entry which is preliminary data.</text>
</comment>
<evidence type="ECO:0000313" key="1">
    <source>
        <dbReference type="EMBL" id="KAJ9148044.1"/>
    </source>
</evidence>
<accession>A0ABQ9KVB3</accession>
<organism evidence="1 2">
    <name type="scientific">Hevea brasiliensis</name>
    <name type="common">Para rubber tree</name>
    <name type="synonym">Siphonia brasiliensis</name>
    <dbReference type="NCBI Taxonomy" id="3981"/>
    <lineage>
        <taxon>Eukaryota</taxon>
        <taxon>Viridiplantae</taxon>
        <taxon>Streptophyta</taxon>
        <taxon>Embryophyta</taxon>
        <taxon>Tracheophyta</taxon>
        <taxon>Spermatophyta</taxon>
        <taxon>Magnoliopsida</taxon>
        <taxon>eudicotyledons</taxon>
        <taxon>Gunneridae</taxon>
        <taxon>Pentapetalae</taxon>
        <taxon>rosids</taxon>
        <taxon>fabids</taxon>
        <taxon>Malpighiales</taxon>
        <taxon>Euphorbiaceae</taxon>
        <taxon>Crotonoideae</taxon>
        <taxon>Micrandreae</taxon>
        <taxon>Hevea</taxon>
    </lineage>
</organism>
<keyword evidence="2" id="KW-1185">Reference proteome</keyword>
<sequence length="140" mass="16376">MKKEEEKIVTVSEIGEKRPQELQEEQSAAIIWDCGSPLYDSYELASLSHLIDRNMMALPFPCGSKRFNIYQSNFPREEKGLNMINQEGFQQEGLLSKLMSSYSWKRTRDKERNEKTRKASCRFYSLCRMIGLCRKKSCES</sequence>
<dbReference type="Proteomes" id="UP001174677">
    <property type="component" value="Chromosome 16"/>
</dbReference>
<reference evidence="1" key="1">
    <citation type="journal article" date="2023" name="Plant Biotechnol. J.">
        <title>Chromosome-level wild Hevea brasiliensis genome provides new tools for genomic-assisted breeding and valuable loci to elevate rubber yield.</title>
        <authorList>
            <person name="Cheng H."/>
            <person name="Song X."/>
            <person name="Hu Y."/>
            <person name="Wu T."/>
            <person name="Yang Q."/>
            <person name="An Z."/>
            <person name="Feng S."/>
            <person name="Deng Z."/>
            <person name="Wu W."/>
            <person name="Zeng X."/>
            <person name="Tu M."/>
            <person name="Wang X."/>
            <person name="Huang H."/>
        </authorList>
    </citation>
    <scope>NUCLEOTIDE SEQUENCE</scope>
    <source>
        <strain evidence="1">MT/VB/25A 57/8</strain>
    </source>
</reference>
<gene>
    <name evidence="1" type="ORF">P3X46_030140</name>
</gene>
<name>A0ABQ9KVB3_HEVBR</name>